<organism evidence="2 3">
    <name type="scientific">Colletotrichum chlorophyti</name>
    <dbReference type="NCBI Taxonomy" id="708187"/>
    <lineage>
        <taxon>Eukaryota</taxon>
        <taxon>Fungi</taxon>
        <taxon>Dikarya</taxon>
        <taxon>Ascomycota</taxon>
        <taxon>Pezizomycotina</taxon>
        <taxon>Sordariomycetes</taxon>
        <taxon>Hypocreomycetidae</taxon>
        <taxon>Glomerellales</taxon>
        <taxon>Glomerellaceae</taxon>
        <taxon>Colletotrichum</taxon>
    </lineage>
</organism>
<dbReference type="Proteomes" id="UP000186583">
    <property type="component" value="Unassembled WGS sequence"/>
</dbReference>
<name>A0A1Q8RUD6_9PEZI</name>
<comment type="caution">
    <text evidence="2">The sequence shown here is derived from an EMBL/GenBank/DDBJ whole genome shotgun (WGS) entry which is preliminary data.</text>
</comment>
<keyword evidence="1" id="KW-0472">Membrane</keyword>
<accession>A0A1Q8RUD6</accession>
<evidence type="ECO:0000313" key="3">
    <source>
        <dbReference type="Proteomes" id="UP000186583"/>
    </source>
</evidence>
<reference evidence="2 3" key="1">
    <citation type="submission" date="2016-11" db="EMBL/GenBank/DDBJ databases">
        <title>Draft Genome Assembly of Colletotrichum chlorophyti a pathogen of herbaceous plants.</title>
        <authorList>
            <person name="Gan P."/>
            <person name="Narusaka M."/>
            <person name="Tsushima A."/>
            <person name="Narusaka Y."/>
            <person name="Takano Y."/>
            <person name="Shirasu K."/>
        </authorList>
    </citation>
    <scope>NUCLEOTIDE SEQUENCE [LARGE SCALE GENOMIC DNA]</scope>
    <source>
        <strain evidence="2 3">NTL11</strain>
    </source>
</reference>
<feature type="transmembrane region" description="Helical" evidence="1">
    <location>
        <begin position="196"/>
        <end position="217"/>
    </location>
</feature>
<evidence type="ECO:0000256" key="1">
    <source>
        <dbReference type="SAM" id="Phobius"/>
    </source>
</evidence>
<dbReference type="AlphaFoldDB" id="A0A1Q8RUD6"/>
<evidence type="ECO:0008006" key="4">
    <source>
        <dbReference type="Google" id="ProtNLM"/>
    </source>
</evidence>
<dbReference type="OrthoDB" id="4582561at2759"/>
<gene>
    <name evidence="2" type="ORF">CCHL11_00092</name>
</gene>
<dbReference type="EMBL" id="MPGH01000088">
    <property type="protein sequence ID" value="OLN87840.1"/>
    <property type="molecule type" value="Genomic_DNA"/>
</dbReference>
<sequence>MSSFDTENLDLWVPGGLQWEQLNFTSNCDAWGRWLAAMLQPDPWEDSKTTRGISIELSMILYGSAMPPGYNTTYYEVGLWFTYNMYHTEVPANGSTPAYWAFSPRFSRMVFTDPKTRCQAQFCKAVGYTGNQDLCGIGVVASYYLEAILGTMYLVAFTIHQIRRHVNANIYQSAGSTKKQGFGGRILDSFRGSLDMFLGGAMLIAVAMLVASVYASITSRQERKQPNPELPSGEAVYEMALALIASNFSVFPVMLLYALVKHDGHRKWLHRSVLFLLWGLSAAVVYLAPRAEIDYDERKSGRQNFDCDQRGSQYWHVVKATQFLVIALPLLWLLITVFVTTGFKIPGMVDKPWVRRWRSCWRLLVAWVNLCVMWGILGYFTHFRQKIINAAGGLDKNDKWTFGQVLALAAWVPVVAELIYILIFGLEDGLSGHMPADYHATHLTPSDSNVHGGVALLSVEQHDTKHHSVITVASTMPPPSMPPAQTGWHATEYQPIDAQQPHVQHHQTWDGYYRTGW</sequence>
<dbReference type="STRING" id="708187.A0A1Q8RUD6"/>
<feature type="transmembrane region" description="Helical" evidence="1">
    <location>
        <begin position="237"/>
        <end position="260"/>
    </location>
</feature>
<feature type="transmembrane region" description="Helical" evidence="1">
    <location>
        <begin position="272"/>
        <end position="289"/>
    </location>
</feature>
<feature type="transmembrane region" description="Helical" evidence="1">
    <location>
        <begin position="323"/>
        <end position="343"/>
    </location>
</feature>
<evidence type="ECO:0000313" key="2">
    <source>
        <dbReference type="EMBL" id="OLN87840.1"/>
    </source>
</evidence>
<proteinExistence type="predicted"/>
<keyword evidence="1" id="KW-0812">Transmembrane</keyword>
<keyword evidence="3" id="KW-1185">Reference proteome</keyword>
<protein>
    <recommendedName>
        <fullName evidence="4">C6 zinc finger domain containing protein</fullName>
    </recommendedName>
</protein>
<feature type="transmembrane region" description="Helical" evidence="1">
    <location>
        <begin position="402"/>
        <end position="426"/>
    </location>
</feature>
<keyword evidence="1" id="KW-1133">Transmembrane helix</keyword>
<feature type="transmembrane region" description="Helical" evidence="1">
    <location>
        <begin position="363"/>
        <end position="382"/>
    </location>
</feature>